<sequence length="65" mass="7712">MSNNYYDRDDDSWDEADEPQFQRVRKQTGKQQTVKDARKQESKAFGRAINKMHKQRRRIEGGGKP</sequence>
<dbReference type="AlphaFoldDB" id="A0A0N8PQY2"/>
<dbReference type="EMBL" id="LJCR01002687">
    <property type="protein sequence ID" value="KPV48397.1"/>
    <property type="molecule type" value="Genomic_DNA"/>
</dbReference>
<gene>
    <name evidence="2" type="ORF">SE17_38295</name>
</gene>
<evidence type="ECO:0000256" key="1">
    <source>
        <dbReference type="SAM" id="MobiDB-lite"/>
    </source>
</evidence>
<organism evidence="2 3">
    <name type="scientific">Kouleothrix aurantiaca</name>
    <dbReference type="NCBI Taxonomy" id="186479"/>
    <lineage>
        <taxon>Bacteria</taxon>
        <taxon>Bacillati</taxon>
        <taxon>Chloroflexota</taxon>
        <taxon>Chloroflexia</taxon>
        <taxon>Chloroflexales</taxon>
        <taxon>Roseiflexineae</taxon>
        <taxon>Roseiflexaceae</taxon>
        <taxon>Kouleothrix</taxon>
    </lineage>
</organism>
<reference evidence="2 3" key="1">
    <citation type="submission" date="2015-09" db="EMBL/GenBank/DDBJ databases">
        <title>Draft genome sequence of Kouleothrix aurantiaca JCM 19913.</title>
        <authorList>
            <person name="Hemp J."/>
        </authorList>
    </citation>
    <scope>NUCLEOTIDE SEQUENCE [LARGE SCALE GENOMIC DNA]</scope>
    <source>
        <strain evidence="2 3">COM-B</strain>
    </source>
</reference>
<proteinExistence type="predicted"/>
<name>A0A0N8PQY2_9CHLR</name>
<accession>A0A0N8PQY2</accession>
<keyword evidence="3" id="KW-1185">Reference proteome</keyword>
<dbReference type="Proteomes" id="UP000050509">
    <property type="component" value="Unassembled WGS sequence"/>
</dbReference>
<evidence type="ECO:0000313" key="3">
    <source>
        <dbReference type="Proteomes" id="UP000050509"/>
    </source>
</evidence>
<comment type="caution">
    <text evidence="2">The sequence shown here is derived from an EMBL/GenBank/DDBJ whole genome shotgun (WGS) entry which is preliminary data.</text>
</comment>
<evidence type="ECO:0000313" key="2">
    <source>
        <dbReference type="EMBL" id="KPV48397.1"/>
    </source>
</evidence>
<feature type="region of interest" description="Disordered" evidence="1">
    <location>
        <begin position="1"/>
        <end position="65"/>
    </location>
</feature>
<feature type="compositionally biased region" description="Basic and acidic residues" evidence="1">
    <location>
        <begin position="33"/>
        <end position="44"/>
    </location>
</feature>
<protein>
    <submittedName>
        <fullName evidence="2">Uncharacterized protein</fullName>
    </submittedName>
</protein>
<feature type="compositionally biased region" description="Acidic residues" evidence="1">
    <location>
        <begin position="8"/>
        <end position="18"/>
    </location>
</feature>